<dbReference type="InterPro" id="IPR036695">
    <property type="entry name" value="Arg-tRNA-synth_N_sf"/>
</dbReference>
<dbReference type="SUPFAM" id="SSF52374">
    <property type="entry name" value="Nucleotidylyl transferase"/>
    <property type="match status" value="1"/>
</dbReference>
<reference evidence="13 14" key="1">
    <citation type="submission" date="2023-12" db="EMBL/GenBank/DDBJ databases">
        <title>Novel species of the genus Arcicella isolated from rivers.</title>
        <authorList>
            <person name="Lu H."/>
        </authorList>
    </citation>
    <scope>NUCLEOTIDE SEQUENCE [LARGE SCALE GENOMIC DNA]</scope>
    <source>
        <strain evidence="13 14">DC25W</strain>
    </source>
</reference>
<feature type="short sequence motif" description="'HIGH' region" evidence="9">
    <location>
        <begin position="121"/>
        <end position="131"/>
    </location>
</feature>
<keyword evidence="14" id="KW-1185">Reference proteome</keyword>
<dbReference type="InterPro" id="IPR035684">
    <property type="entry name" value="ArgRS_core"/>
</dbReference>
<dbReference type="EC" id="6.1.1.19" evidence="9"/>
<keyword evidence="2 9" id="KW-0963">Cytoplasm</keyword>
<dbReference type="Gene3D" id="3.30.1360.70">
    <property type="entry name" value="Arginyl tRNA synthetase N-terminal domain"/>
    <property type="match status" value="1"/>
</dbReference>
<dbReference type="Gene3D" id="1.10.730.10">
    <property type="entry name" value="Isoleucyl-tRNA Synthetase, Domain 1"/>
    <property type="match status" value="1"/>
</dbReference>
<dbReference type="HAMAP" id="MF_00123">
    <property type="entry name" value="Arg_tRNA_synth"/>
    <property type="match status" value="1"/>
</dbReference>
<accession>A0ABU5SLL6</accession>
<dbReference type="Proteomes" id="UP001302222">
    <property type="component" value="Unassembled WGS sequence"/>
</dbReference>
<keyword evidence="7 9" id="KW-0030">Aminoacyl-tRNA synthetase</keyword>
<comment type="subunit">
    <text evidence="9">Monomer.</text>
</comment>
<comment type="subcellular location">
    <subcellularLocation>
        <location evidence="9">Cytoplasm</location>
    </subcellularLocation>
</comment>
<dbReference type="NCBIfam" id="TIGR00456">
    <property type="entry name" value="argS"/>
    <property type="match status" value="1"/>
</dbReference>
<dbReference type="PANTHER" id="PTHR11956">
    <property type="entry name" value="ARGINYL-TRNA SYNTHETASE"/>
    <property type="match status" value="1"/>
</dbReference>
<evidence type="ECO:0000313" key="14">
    <source>
        <dbReference type="Proteomes" id="UP001302222"/>
    </source>
</evidence>
<evidence type="ECO:0000256" key="8">
    <source>
        <dbReference type="ARBA" id="ARBA00049339"/>
    </source>
</evidence>
<feature type="domain" description="DALR anticodon binding" evidence="11">
    <location>
        <begin position="474"/>
        <end position="591"/>
    </location>
</feature>
<evidence type="ECO:0000256" key="4">
    <source>
        <dbReference type="ARBA" id="ARBA00022741"/>
    </source>
</evidence>
<evidence type="ECO:0000256" key="2">
    <source>
        <dbReference type="ARBA" id="ARBA00022490"/>
    </source>
</evidence>
<evidence type="ECO:0000259" key="11">
    <source>
        <dbReference type="SMART" id="SM00836"/>
    </source>
</evidence>
<evidence type="ECO:0000256" key="5">
    <source>
        <dbReference type="ARBA" id="ARBA00022840"/>
    </source>
</evidence>
<dbReference type="EMBL" id="JAYGIM010000012">
    <property type="protein sequence ID" value="MEA5428172.1"/>
    <property type="molecule type" value="Genomic_DNA"/>
</dbReference>
<evidence type="ECO:0000256" key="3">
    <source>
        <dbReference type="ARBA" id="ARBA00022598"/>
    </source>
</evidence>
<dbReference type="InterPro" id="IPR001278">
    <property type="entry name" value="Arg-tRNA-ligase"/>
</dbReference>
<comment type="caution">
    <text evidence="13">The sequence shown here is derived from an EMBL/GenBank/DDBJ whole genome shotgun (WGS) entry which is preliminary data.</text>
</comment>
<dbReference type="PRINTS" id="PR01038">
    <property type="entry name" value="TRNASYNTHARG"/>
</dbReference>
<dbReference type="GO" id="GO:0004814">
    <property type="term" value="F:arginine-tRNA ligase activity"/>
    <property type="evidence" value="ECO:0007669"/>
    <property type="project" value="UniProtKB-EC"/>
</dbReference>
<dbReference type="SUPFAM" id="SSF47323">
    <property type="entry name" value="Anticodon-binding domain of a subclass of class I aminoacyl-tRNA synthetases"/>
    <property type="match status" value="1"/>
</dbReference>
<dbReference type="InterPro" id="IPR014729">
    <property type="entry name" value="Rossmann-like_a/b/a_fold"/>
</dbReference>
<evidence type="ECO:0000256" key="10">
    <source>
        <dbReference type="RuleBase" id="RU363038"/>
    </source>
</evidence>
<keyword evidence="5 9" id="KW-0067">ATP-binding</keyword>
<keyword evidence="4 9" id="KW-0547">Nucleotide-binding</keyword>
<sequence>MNLEKILQEHIAAALKAEFDVEESNIALQPTRKDFEGSFTFVVFPYVKTLRKSPVELGNAIGNYLVANSGVVKAFNVVQGFLNISIADAAWLDMFGGIFKDKKFGQLADKKETVMVEYSSPNTNKPLHLGHLRNNFLGFSVAQILSANGYEVVKANLVNDRGIHICKSMLAYQKFGNGETPESSGLKGDHLVGKYYVEFDKHYKVEIEALKANGLSEDDAKKQAPLLIEAQEMLLKWEEGDAETLALWNKMNDWVFAGFNQTYQKMGVSFDKIYRESNTYLLGKKSVEEGLKSGVFFQKEDSSVWIDLTDEGLDQKLVLRKDGTSVYITQDIGTADLKYNDFKMSKSVYVVGNEQDYHFEVLFKILKKLGRPYSDGTYHLSYGMVDLPSGKMKSREGTVVDADDLMQEMTDTARERTLELGKIDGFSKEEAEELYHTLAMGALKYFLLKVDPKKRMLFNPEESIDFQGNTGPFIQYTHARICSILRKAHEQGIIGVASNYKTLHESEQEVIYLLSEYPKKLADAGRELSPSLIAQYAYDLAKAYNRFYNEVSIFNETDLDAQQFRIAFSSVVGETIKKAMALLGINVPSRM</sequence>
<dbReference type="SUPFAM" id="SSF55190">
    <property type="entry name" value="Arginyl-tRNA synthetase (ArgRS), N-terminal 'additional' domain"/>
    <property type="match status" value="1"/>
</dbReference>
<dbReference type="InterPro" id="IPR001412">
    <property type="entry name" value="aa-tRNA-synth_I_CS"/>
</dbReference>
<evidence type="ECO:0000259" key="12">
    <source>
        <dbReference type="SMART" id="SM01016"/>
    </source>
</evidence>
<evidence type="ECO:0000313" key="13">
    <source>
        <dbReference type="EMBL" id="MEA5428172.1"/>
    </source>
</evidence>
<proteinExistence type="inferred from homology"/>
<dbReference type="InterPro" id="IPR005148">
    <property type="entry name" value="Arg-tRNA-synth_N"/>
</dbReference>
<evidence type="ECO:0000256" key="6">
    <source>
        <dbReference type="ARBA" id="ARBA00022917"/>
    </source>
</evidence>
<dbReference type="PROSITE" id="PS00178">
    <property type="entry name" value="AA_TRNA_LIGASE_I"/>
    <property type="match status" value="1"/>
</dbReference>
<keyword evidence="6 9" id="KW-0648">Protein biosynthesis</keyword>
<dbReference type="SMART" id="SM01016">
    <property type="entry name" value="Arg_tRNA_synt_N"/>
    <property type="match status" value="1"/>
</dbReference>
<evidence type="ECO:0000256" key="9">
    <source>
        <dbReference type="HAMAP-Rule" id="MF_00123"/>
    </source>
</evidence>
<dbReference type="InterPro" id="IPR008909">
    <property type="entry name" value="DALR_anticod-bd"/>
</dbReference>
<dbReference type="RefSeq" id="WP_323260253.1">
    <property type="nucleotide sequence ID" value="NZ_JAYGIM010000012.1"/>
</dbReference>
<comment type="catalytic activity">
    <reaction evidence="8 9">
        <text>tRNA(Arg) + L-arginine + ATP = L-arginyl-tRNA(Arg) + AMP + diphosphate</text>
        <dbReference type="Rhea" id="RHEA:20301"/>
        <dbReference type="Rhea" id="RHEA-COMP:9658"/>
        <dbReference type="Rhea" id="RHEA-COMP:9673"/>
        <dbReference type="ChEBI" id="CHEBI:30616"/>
        <dbReference type="ChEBI" id="CHEBI:32682"/>
        <dbReference type="ChEBI" id="CHEBI:33019"/>
        <dbReference type="ChEBI" id="CHEBI:78442"/>
        <dbReference type="ChEBI" id="CHEBI:78513"/>
        <dbReference type="ChEBI" id="CHEBI:456215"/>
        <dbReference type="EC" id="6.1.1.19"/>
    </reaction>
</comment>
<gene>
    <name evidence="9 13" type="primary">argS</name>
    <name evidence="13" type="ORF">VB798_16380</name>
</gene>
<feature type="domain" description="Arginyl tRNA synthetase N-terminal" evidence="12">
    <location>
        <begin position="5"/>
        <end position="86"/>
    </location>
</feature>
<dbReference type="InterPro" id="IPR009080">
    <property type="entry name" value="tRNAsynth_Ia_anticodon-bd"/>
</dbReference>
<dbReference type="SMART" id="SM00836">
    <property type="entry name" value="DALR_1"/>
    <property type="match status" value="1"/>
</dbReference>
<evidence type="ECO:0000256" key="7">
    <source>
        <dbReference type="ARBA" id="ARBA00023146"/>
    </source>
</evidence>
<dbReference type="PANTHER" id="PTHR11956:SF5">
    <property type="entry name" value="ARGININE--TRNA LIGASE, CYTOPLASMIC"/>
    <property type="match status" value="1"/>
</dbReference>
<name>A0ABU5SLL6_9BACT</name>
<dbReference type="Pfam" id="PF05746">
    <property type="entry name" value="DALR_1"/>
    <property type="match status" value="1"/>
</dbReference>
<keyword evidence="3 9" id="KW-0436">Ligase</keyword>
<comment type="similarity">
    <text evidence="1 9 10">Belongs to the class-I aminoacyl-tRNA synthetase family.</text>
</comment>
<dbReference type="Pfam" id="PF03485">
    <property type="entry name" value="Arg_tRNA_synt_N"/>
    <property type="match status" value="1"/>
</dbReference>
<dbReference type="Pfam" id="PF00750">
    <property type="entry name" value="tRNA-synt_1d"/>
    <property type="match status" value="1"/>
</dbReference>
<dbReference type="Gene3D" id="3.40.50.620">
    <property type="entry name" value="HUPs"/>
    <property type="match status" value="1"/>
</dbReference>
<protein>
    <recommendedName>
        <fullName evidence="9">Arginine--tRNA ligase</fullName>
        <ecNumber evidence="9">6.1.1.19</ecNumber>
    </recommendedName>
    <alternativeName>
        <fullName evidence="9">Arginyl-tRNA synthetase</fullName>
        <shortName evidence="9">ArgRS</shortName>
    </alternativeName>
</protein>
<organism evidence="13 14">
    <name type="scientific">Arcicella lustrica</name>
    <dbReference type="NCBI Taxonomy" id="2984196"/>
    <lineage>
        <taxon>Bacteria</taxon>
        <taxon>Pseudomonadati</taxon>
        <taxon>Bacteroidota</taxon>
        <taxon>Cytophagia</taxon>
        <taxon>Cytophagales</taxon>
        <taxon>Flectobacillaceae</taxon>
        <taxon>Arcicella</taxon>
    </lineage>
</organism>
<evidence type="ECO:0000256" key="1">
    <source>
        <dbReference type="ARBA" id="ARBA00005594"/>
    </source>
</evidence>